<dbReference type="Gene3D" id="3.40.50.300">
    <property type="entry name" value="P-loop containing nucleotide triphosphate hydrolases"/>
    <property type="match status" value="1"/>
</dbReference>
<evidence type="ECO:0000256" key="3">
    <source>
        <dbReference type="ARBA" id="ARBA00022679"/>
    </source>
</evidence>
<evidence type="ECO:0000256" key="6">
    <source>
        <dbReference type="ARBA" id="ARBA00022932"/>
    </source>
</evidence>
<dbReference type="EC" id="2.7.7.7" evidence="1"/>
<dbReference type="Pfam" id="PF06144">
    <property type="entry name" value="DNA_pol3_delta"/>
    <property type="match status" value="1"/>
</dbReference>
<keyword evidence="5" id="KW-0235">DNA replication</keyword>
<evidence type="ECO:0000313" key="11">
    <source>
        <dbReference type="EMBL" id="MET3643585.1"/>
    </source>
</evidence>
<keyword evidence="6" id="KW-0239">DNA-directed DNA polymerase</keyword>
<proteinExistence type="inferred from homology"/>
<evidence type="ECO:0000256" key="2">
    <source>
        <dbReference type="ARBA" id="ARBA00017703"/>
    </source>
</evidence>
<dbReference type="RefSeq" id="WP_253362647.1">
    <property type="nucleotide sequence ID" value="NZ_JALJXU010000001.1"/>
</dbReference>
<sequence>MNIIEEIQTIKKEKLGLVTVLTGDDPGQFQLAKSAFLKQIAFDASDLAYAYFDMSESDYTQVDLDLVSLPFFSDEKIVLLDYFADLTTDKKRYLTDDELKQFEVYLENPVDTTRLVIFAQGKLDSKRRLVKILKRDARVLEANEMKEADLKNYFQKEVARLGIQMEPGVFEELLVKSNLDFAEMTKNLVFLQSYKAGAVISHQDIQLAIPKTLQDNLFDLTQLILSKKINQAQSLVRDLRLQGEDEIKLLAVLLTQFRTYLQVQLLTHEGRGEQQIVTELSDIQGRKVNPYQVKFALRDSRGLSLGFLKEVVRLLIKTDYQIKTGVYEKDFLFDMTLLKIANLV</sequence>
<evidence type="ECO:0000313" key="12">
    <source>
        <dbReference type="Proteomes" id="UP001549055"/>
    </source>
</evidence>
<feature type="domain" description="DNA polymerase III delta subunit-like C-terminal" evidence="10">
    <location>
        <begin position="214"/>
        <end position="340"/>
    </location>
</feature>
<dbReference type="InterPro" id="IPR027417">
    <property type="entry name" value="P-loop_NTPase"/>
</dbReference>
<comment type="catalytic activity">
    <reaction evidence="8">
        <text>DNA(n) + a 2'-deoxyribonucleoside 5'-triphosphate = DNA(n+1) + diphosphate</text>
        <dbReference type="Rhea" id="RHEA:22508"/>
        <dbReference type="Rhea" id="RHEA-COMP:17339"/>
        <dbReference type="Rhea" id="RHEA-COMP:17340"/>
        <dbReference type="ChEBI" id="CHEBI:33019"/>
        <dbReference type="ChEBI" id="CHEBI:61560"/>
        <dbReference type="ChEBI" id="CHEBI:173112"/>
        <dbReference type="EC" id="2.7.7.7"/>
    </reaction>
</comment>
<name>A0ABV2JI47_9STRE</name>
<feature type="domain" description="DNA polymerase III delta N-terminal" evidence="9">
    <location>
        <begin position="20"/>
        <end position="142"/>
    </location>
</feature>
<dbReference type="InterPro" id="IPR008921">
    <property type="entry name" value="DNA_pol3_clamp-load_cplx_C"/>
</dbReference>
<evidence type="ECO:0000259" key="9">
    <source>
        <dbReference type="Pfam" id="PF06144"/>
    </source>
</evidence>
<dbReference type="Pfam" id="PF21694">
    <property type="entry name" value="DNA_pol3_delta_C"/>
    <property type="match status" value="1"/>
</dbReference>
<dbReference type="PANTHER" id="PTHR34388">
    <property type="entry name" value="DNA POLYMERASE III SUBUNIT DELTA"/>
    <property type="match status" value="1"/>
</dbReference>
<dbReference type="GO" id="GO:0003887">
    <property type="term" value="F:DNA-directed DNA polymerase activity"/>
    <property type="evidence" value="ECO:0007669"/>
    <property type="project" value="UniProtKB-EC"/>
</dbReference>
<comment type="caution">
    <text evidence="11">The sequence shown here is derived from an EMBL/GenBank/DDBJ whole genome shotgun (WGS) entry which is preliminary data.</text>
</comment>
<evidence type="ECO:0000256" key="4">
    <source>
        <dbReference type="ARBA" id="ARBA00022695"/>
    </source>
</evidence>
<gene>
    <name evidence="11" type="ORF">ABID27_000202</name>
</gene>
<dbReference type="EMBL" id="JBEPMK010000001">
    <property type="protein sequence ID" value="MET3643585.1"/>
    <property type="molecule type" value="Genomic_DNA"/>
</dbReference>
<dbReference type="PANTHER" id="PTHR34388:SF1">
    <property type="entry name" value="DNA POLYMERASE III SUBUNIT DELTA"/>
    <property type="match status" value="1"/>
</dbReference>
<evidence type="ECO:0000256" key="1">
    <source>
        <dbReference type="ARBA" id="ARBA00012417"/>
    </source>
</evidence>
<dbReference type="InterPro" id="IPR005790">
    <property type="entry name" value="DNA_polIII_delta"/>
</dbReference>
<reference evidence="11 12" key="1">
    <citation type="submission" date="2024-06" db="EMBL/GenBank/DDBJ databases">
        <title>Genomic Encyclopedia of Type Strains, Phase IV (KMG-IV): sequencing the most valuable type-strain genomes for metagenomic binning, comparative biology and taxonomic classification.</title>
        <authorList>
            <person name="Goeker M."/>
        </authorList>
    </citation>
    <scope>NUCLEOTIDE SEQUENCE [LARGE SCALE GENOMIC DNA]</scope>
    <source>
        <strain evidence="11 12">DSM 15349</strain>
    </source>
</reference>
<keyword evidence="12" id="KW-1185">Reference proteome</keyword>
<protein>
    <recommendedName>
        <fullName evidence="2">DNA polymerase III subunit delta</fullName>
        <ecNumber evidence="1">2.7.7.7</ecNumber>
    </recommendedName>
</protein>
<evidence type="ECO:0000256" key="7">
    <source>
        <dbReference type="ARBA" id="ARBA00034754"/>
    </source>
</evidence>
<keyword evidence="4 11" id="KW-0548">Nucleotidyltransferase</keyword>
<comment type="similarity">
    <text evidence="7">Belongs to the DNA polymerase HolA subunit family.</text>
</comment>
<dbReference type="NCBIfam" id="TIGR01128">
    <property type="entry name" value="holA"/>
    <property type="match status" value="1"/>
</dbReference>
<dbReference type="InterPro" id="IPR048466">
    <property type="entry name" value="DNA_pol3_delta-like_C"/>
</dbReference>
<accession>A0ABV2JI47</accession>
<dbReference type="InterPro" id="IPR010372">
    <property type="entry name" value="DNA_pol3_delta_N"/>
</dbReference>
<evidence type="ECO:0000256" key="5">
    <source>
        <dbReference type="ARBA" id="ARBA00022705"/>
    </source>
</evidence>
<evidence type="ECO:0000259" key="10">
    <source>
        <dbReference type="Pfam" id="PF21694"/>
    </source>
</evidence>
<dbReference type="SUPFAM" id="SSF52540">
    <property type="entry name" value="P-loop containing nucleoside triphosphate hydrolases"/>
    <property type="match status" value="1"/>
</dbReference>
<organism evidence="11 12">
    <name type="scientific">Streptococcus gallinaceus</name>
    <dbReference type="NCBI Taxonomy" id="165758"/>
    <lineage>
        <taxon>Bacteria</taxon>
        <taxon>Bacillati</taxon>
        <taxon>Bacillota</taxon>
        <taxon>Bacilli</taxon>
        <taxon>Lactobacillales</taxon>
        <taxon>Streptococcaceae</taxon>
        <taxon>Streptococcus</taxon>
    </lineage>
</organism>
<dbReference type="SUPFAM" id="SSF48019">
    <property type="entry name" value="post-AAA+ oligomerization domain-like"/>
    <property type="match status" value="1"/>
</dbReference>
<dbReference type="Gene3D" id="1.20.272.10">
    <property type="match status" value="1"/>
</dbReference>
<evidence type="ECO:0000256" key="8">
    <source>
        <dbReference type="ARBA" id="ARBA00049244"/>
    </source>
</evidence>
<keyword evidence="3 11" id="KW-0808">Transferase</keyword>
<dbReference type="Proteomes" id="UP001549055">
    <property type="component" value="Unassembled WGS sequence"/>
</dbReference>